<protein>
    <recommendedName>
        <fullName evidence="5">WW domain-containing protein</fullName>
    </recommendedName>
</protein>
<dbReference type="InterPro" id="IPR055414">
    <property type="entry name" value="LRR_R13L4/SHOC2-like"/>
</dbReference>
<dbReference type="STRING" id="4795.A0A225WVR1"/>
<evidence type="ECO:0000313" key="6">
    <source>
        <dbReference type="EMBL" id="OWZ21794.1"/>
    </source>
</evidence>
<name>A0A225WVR1_9STRA</name>
<feature type="compositionally biased region" description="Acidic residues" evidence="4">
    <location>
        <begin position="539"/>
        <end position="560"/>
    </location>
</feature>
<dbReference type="OrthoDB" id="73067at2759"/>
<dbReference type="Proteomes" id="UP000198211">
    <property type="component" value="Unassembled WGS sequence"/>
</dbReference>
<dbReference type="SUPFAM" id="SSF52058">
    <property type="entry name" value="L domain-like"/>
    <property type="match status" value="1"/>
</dbReference>
<dbReference type="InterPro" id="IPR003591">
    <property type="entry name" value="Leu-rich_rpt_typical-subtyp"/>
</dbReference>
<feature type="region of interest" description="Disordered" evidence="4">
    <location>
        <begin position="240"/>
        <end position="263"/>
    </location>
</feature>
<evidence type="ECO:0000256" key="2">
    <source>
        <dbReference type="ARBA" id="ARBA00022737"/>
    </source>
</evidence>
<feature type="coiled-coil region" evidence="3">
    <location>
        <begin position="414"/>
        <end position="499"/>
    </location>
</feature>
<dbReference type="PANTHER" id="PTHR48051">
    <property type="match status" value="1"/>
</dbReference>
<dbReference type="PROSITE" id="PS50020">
    <property type="entry name" value="WW_DOMAIN_2"/>
    <property type="match status" value="1"/>
</dbReference>
<dbReference type="Pfam" id="PF23598">
    <property type="entry name" value="LRR_14"/>
    <property type="match status" value="1"/>
</dbReference>
<reference evidence="7" key="1">
    <citation type="submission" date="2017-03" db="EMBL/GenBank/DDBJ databases">
        <title>Phytopthora megakarya and P. palmivora, two closely related causual agents of cacao black pod achieved similar genome size and gene model numbers by different mechanisms.</title>
        <authorList>
            <person name="Ali S."/>
            <person name="Shao J."/>
            <person name="Larry D.J."/>
            <person name="Kronmiller B."/>
            <person name="Shen D."/>
            <person name="Strem M.D."/>
            <person name="Melnick R.L."/>
            <person name="Guiltinan M.J."/>
            <person name="Tyler B.M."/>
            <person name="Meinhardt L.W."/>
            <person name="Bailey B.A."/>
        </authorList>
    </citation>
    <scope>NUCLEOTIDE SEQUENCE [LARGE SCALE GENOMIC DNA]</scope>
    <source>
        <strain evidence="7">zdho120</strain>
    </source>
</reference>
<dbReference type="EMBL" id="NBNE01000188">
    <property type="protein sequence ID" value="OWZ21794.1"/>
    <property type="molecule type" value="Genomic_DNA"/>
</dbReference>
<evidence type="ECO:0000313" key="7">
    <source>
        <dbReference type="Proteomes" id="UP000198211"/>
    </source>
</evidence>
<sequence length="790" mass="90462">MTKLTGLRTLNLSCNALERLPEEFGNLAKLEKIWLEGNTLKQLPVSIGDCRSARCANINGNKLAELPDTIGELESLTVLSVNLNELIDLPDTIVNLPKLRVLHASRNQIIKLPRSIGEMQALRELRLDWNSIQELPFSFRALTNLQVLCMEQNPLRLPTSDIIARGVPETLSYMEKALTEFQRSSRREVVESLIILSLFEPNCDRLAPPGCTKELKIYGVVWDNFYSELLPAIERQQEIAAARSQNPQQDEANAKTGAPVPFSQRFSPEEIEDALMNYDDEFGTASVAGGGDQPNALVEFRRCACLDPVALRERGQNVRKVCLPRTEPYRCQRLGRLLRAQMLTKEQVQDQLASIYLRAKVARLTQKTRRRAIEFINSTSGIAHFERVARVLAHEMVQRRRRLRKLYKMHEKSLRSIDARRDKLRRKIEAFQRAKDARLKTSRDKCTRLEKDREVLERERDAAIAKGNGALVASKIKKLAKLDEKLSKLRAELEEAETGFGGPEMAKIYEIELAIEGLDMEERKLVTTTDKARAKEIDTNIEDEEDESEKDESDEEEAPETEAPKVSPTAPAETPSASFFDIEMPDMIIEDYRKAAVKIVDQLLEKRANGDNAELKTAKPSISAVAKKPNFIMPLDIPEEELLDLFQTQIRDSYVEMQCSKISQQATKEFLQMRAVLQRWRGLGTRAVFEAWHEVARASRLDANAVKARAERKKLLEKQNRELEERLIRIEARLWVQRSDMYTDAIYYENGKTGETRWEPPQYWAEEQQMQREEQMPTINDVPQLKLPPI</sequence>
<keyword evidence="1" id="KW-0433">Leucine-rich repeat</keyword>
<dbReference type="AlphaFoldDB" id="A0A225WVR1"/>
<gene>
    <name evidence="6" type="ORF">PHMEG_0003597</name>
</gene>
<keyword evidence="3" id="KW-0175">Coiled coil</keyword>
<dbReference type="InterPro" id="IPR032675">
    <property type="entry name" value="LRR_dom_sf"/>
</dbReference>
<dbReference type="PROSITE" id="PS51450">
    <property type="entry name" value="LRR"/>
    <property type="match status" value="1"/>
</dbReference>
<organism evidence="6 7">
    <name type="scientific">Phytophthora megakarya</name>
    <dbReference type="NCBI Taxonomy" id="4795"/>
    <lineage>
        <taxon>Eukaryota</taxon>
        <taxon>Sar</taxon>
        <taxon>Stramenopiles</taxon>
        <taxon>Oomycota</taxon>
        <taxon>Peronosporomycetes</taxon>
        <taxon>Peronosporales</taxon>
        <taxon>Peronosporaceae</taxon>
        <taxon>Phytophthora</taxon>
    </lineage>
</organism>
<dbReference type="GO" id="GO:0005737">
    <property type="term" value="C:cytoplasm"/>
    <property type="evidence" value="ECO:0007669"/>
    <property type="project" value="TreeGrafter"/>
</dbReference>
<feature type="region of interest" description="Disordered" evidence="4">
    <location>
        <begin position="535"/>
        <end position="578"/>
    </location>
</feature>
<evidence type="ECO:0000259" key="5">
    <source>
        <dbReference type="PROSITE" id="PS50020"/>
    </source>
</evidence>
<evidence type="ECO:0000256" key="1">
    <source>
        <dbReference type="ARBA" id="ARBA00022614"/>
    </source>
</evidence>
<comment type="caution">
    <text evidence="6">The sequence shown here is derived from an EMBL/GenBank/DDBJ whole genome shotgun (WGS) entry which is preliminary data.</text>
</comment>
<dbReference type="InterPro" id="IPR001202">
    <property type="entry name" value="WW_dom"/>
</dbReference>
<dbReference type="SMART" id="SM00369">
    <property type="entry name" value="LRR_TYP"/>
    <property type="match status" value="6"/>
</dbReference>
<dbReference type="Gene3D" id="3.80.10.10">
    <property type="entry name" value="Ribonuclease Inhibitor"/>
    <property type="match status" value="1"/>
</dbReference>
<dbReference type="SMART" id="SM00364">
    <property type="entry name" value="LRR_BAC"/>
    <property type="match status" value="4"/>
</dbReference>
<evidence type="ECO:0000256" key="3">
    <source>
        <dbReference type="SAM" id="Coils"/>
    </source>
</evidence>
<feature type="coiled-coil region" evidence="3">
    <location>
        <begin position="698"/>
        <end position="733"/>
    </location>
</feature>
<keyword evidence="7" id="KW-1185">Reference proteome</keyword>
<dbReference type="PROSITE" id="PS01159">
    <property type="entry name" value="WW_DOMAIN_1"/>
    <property type="match status" value="1"/>
</dbReference>
<dbReference type="PANTHER" id="PTHR48051:SF1">
    <property type="entry name" value="RAS SUPPRESSOR PROTEIN 1"/>
    <property type="match status" value="1"/>
</dbReference>
<dbReference type="InterPro" id="IPR001611">
    <property type="entry name" value="Leu-rich_rpt"/>
</dbReference>
<evidence type="ECO:0000256" key="4">
    <source>
        <dbReference type="SAM" id="MobiDB-lite"/>
    </source>
</evidence>
<dbReference type="InterPro" id="IPR050216">
    <property type="entry name" value="LRR_domain-containing"/>
</dbReference>
<dbReference type="Pfam" id="PF00560">
    <property type="entry name" value="LRR_1"/>
    <property type="match status" value="1"/>
</dbReference>
<feature type="domain" description="WW" evidence="5">
    <location>
        <begin position="735"/>
        <end position="763"/>
    </location>
</feature>
<keyword evidence="2" id="KW-0677">Repeat</keyword>
<accession>A0A225WVR1</accession>
<proteinExistence type="predicted"/>